<keyword evidence="4" id="KW-1133">Transmembrane helix</keyword>
<reference evidence="7 8" key="1">
    <citation type="journal article" date="2017" name="Nat. Ecol. Evol.">
        <title>Scallop genome provides insights into evolution of bilaterian karyotype and development.</title>
        <authorList>
            <person name="Wang S."/>
            <person name="Zhang J."/>
            <person name="Jiao W."/>
            <person name="Li J."/>
            <person name="Xun X."/>
            <person name="Sun Y."/>
            <person name="Guo X."/>
            <person name="Huan P."/>
            <person name="Dong B."/>
            <person name="Zhang L."/>
            <person name="Hu X."/>
            <person name="Sun X."/>
            <person name="Wang J."/>
            <person name="Zhao C."/>
            <person name="Wang Y."/>
            <person name="Wang D."/>
            <person name="Huang X."/>
            <person name="Wang R."/>
            <person name="Lv J."/>
            <person name="Li Y."/>
            <person name="Zhang Z."/>
            <person name="Liu B."/>
            <person name="Lu W."/>
            <person name="Hui Y."/>
            <person name="Liang J."/>
            <person name="Zhou Z."/>
            <person name="Hou R."/>
            <person name="Li X."/>
            <person name="Liu Y."/>
            <person name="Li H."/>
            <person name="Ning X."/>
            <person name="Lin Y."/>
            <person name="Zhao L."/>
            <person name="Xing Q."/>
            <person name="Dou J."/>
            <person name="Li Y."/>
            <person name="Mao J."/>
            <person name="Guo H."/>
            <person name="Dou H."/>
            <person name="Li T."/>
            <person name="Mu C."/>
            <person name="Jiang W."/>
            <person name="Fu Q."/>
            <person name="Fu X."/>
            <person name="Miao Y."/>
            <person name="Liu J."/>
            <person name="Yu Q."/>
            <person name="Li R."/>
            <person name="Liao H."/>
            <person name="Li X."/>
            <person name="Kong Y."/>
            <person name="Jiang Z."/>
            <person name="Chourrout D."/>
            <person name="Li R."/>
            <person name="Bao Z."/>
        </authorList>
    </citation>
    <scope>NUCLEOTIDE SEQUENCE [LARGE SCALE GENOMIC DNA]</scope>
    <source>
        <strain evidence="7 8">PY_sf001</strain>
    </source>
</reference>
<dbReference type="PANTHER" id="PTHR24365">
    <property type="entry name" value="TOLL-LIKE RECEPTOR"/>
    <property type="match status" value="1"/>
</dbReference>
<dbReference type="OrthoDB" id="6105302at2759"/>
<name>A0A210PVD3_MIZYE</name>
<dbReference type="AlphaFoldDB" id="A0A210PVD3"/>
<gene>
    <name evidence="7" type="ORF">KP79_PYT17338</name>
</gene>
<comment type="subcellular location">
    <subcellularLocation>
        <location evidence="1">Membrane</location>
    </subcellularLocation>
</comment>
<organism evidence="7 8">
    <name type="scientific">Mizuhopecten yessoensis</name>
    <name type="common">Japanese scallop</name>
    <name type="synonym">Patinopecten yessoensis</name>
    <dbReference type="NCBI Taxonomy" id="6573"/>
    <lineage>
        <taxon>Eukaryota</taxon>
        <taxon>Metazoa</taxon>
        <taxon>Spiralia</taxon>
        <taxon>Lophotrochozoa</taxon>
        <taxon>Mollusca</taxon>
        <taxon>Bivalvia</taxon>
        <taxon>Autobranchia</taxon>
        <taxon>Pteriomorphia</taxon>
        <taxon>Pectinida</taxon>
        <taxon>Pectinoidea</taxon>
        <taxon>Pectinidae</taxon>
        <taxon>Mizuhopecten</taxon>
    </lineage>
</organism>
<dbReference type="SUPFAM" id="SSF52200">
    <property type="entry name" value="Toll/Interleukin receptor TIR domain"/>
    <property type="match status" value="1"/>
</dbReference>
<keyword evidence="2" id="KW-0812">Transmembrane</keyword>
<keyword evidence="3" id="KW-0732">Signal</keyword>
<dbReference type="InterPro" id="IPR035897">
    <property type="entry name" value="Toll_tir_struct_dom_sf"/>
</dbReference>
<evidence type="ECO:0000256" key="2">
    <source>
        <dbReference type="ARBA" id="ARBA00022692"/>
    </source>
</evidence>
<protein>
    <recommendedName>
        <fullName evidence="6">TIR domain-containing protein</fullName>
    </recommendedName>
</protein>
<accession>A0A210PVD3</accession>
<dbReference type="Proteomes" id="UP000242188">
    <property type="component" value="Unassembled WGS sequence"/>
</dbReference>
<comment type="caution">
    <text evidence="7">The sequence shown here is derived from an EMBL/GenBank/DDBJ whole genome shotgun (WGS) entry which is preliminary data.</text>
</comment>
<dbReference type="GO" id="GO:0005886">
    <property type="term" value="C:plasma membrane"/>
    <property type="evidence" value="ECO:0007669"/>
    <property type="project" value="TreeGrafter"/>
</dbReference>
<dbReference type="Gene3D" id="3.40.50.10140">
    <property type="entry name" value="Toll/interleukin-1 receptor homology (TIR) domain"/>
    <property type="match status" value="1"/>
</dbReference>
<dbReference type="PANTHER" id="PTHR24365:SF530">
    <property type="entry name" value="MSTPROX-RELATED"/>
    <property type="match status" value="1"/>
</dbReference>
<dbReference type="GO" id="GO:0007165">
    <property type="term" value="P:signal transduction"/>
    <property type="evidence" value="ECO:0007669"/>
    <property type="project" value="InterPro"/>
</dbReference>
<evidence type="ECO:0000313" key="8">
    <source>
        <dbReference type="Proteomes" id="UP000242188"/>
    </source>
</evidence>
<keyword evidence="5" id="KW-0472">Membrane</keyword>
<evidence type="ECO:0000256" key="1">
    <source>
        <dbReference type="ARBA" id="ARBA00004370"/>
    </source>
</evidence>
<evidence type="ECO:0000259" key="6">
    <source>
        <dbReference type="PROSITE" id="PS50104"/>
    </source>
</evidence>
<evidence type="ECO:0000256" key="4">
    <source>
        <dbReference type="ARBA" id="ARBA00022989"/>
    </source>
</evidence>
<dbReference type="GO" id="GO:0038023">
    <property type="term" value="F:signaling receptor activity"/>
    <property type="evidence" value="ECO:0007669"/>
    <property type="project" value="TreeGrafter"/>
</dbReference>
<dbReference type="EMBL" id="NEDP02005466">
    <property type="protein sequence ID" value="OWF40425.1"/>
    <property type="molecule type" value="Genomic_DNA"/>
</dbReference>
<dbReference type="InterPro" id="IPR000157">
    <property type="entry name" value="TIR_dom"/>
</dbReference>
<evidence type="ECO:0000256" key="3">
    <source>
        <dbReference type="ARBA" id="ARBA00022729"/>
    </source>
</evidence>
<proteinExistence type="predicted"/>
<sequence>MDVINNSYQTVFVVSCNFLQREWTTFTMKLASVYSFRDGREDMNIIILLNDIKRSEFPKLVRKNWDVIRPLRWLFESNTDRRNLITAEKLFWKKMFKRIQRGNEHFLSAPVSESNL</sequence>
<feature type="domain" description="TIR" evidence="6">
    <location>
        <begin position="1"/>
        <end position="99"/>
    </location>
</feature>
<evidence type="ECO:0000313" key="7">
    <source>
        <dbReference type="EMBL" id="OWF40425.1"/>
    </source>
</evidence>
<keyword evidence="8" id="KW-1185">Reference proteome</keyword>
<evidence type="ECO:0000256" key="5">
    <source>
        <dbReference type="ARBA" id="ARBA00023136"/>
    </source>
</evidence>
<dbReference type="PROSITE" id="PS50104">
    <property type="entry name" value="TIR"/>
    <property type="match status" value="1"/>
</dbReference>